<dbReference type="PIRSF" id="PIRSF000446">
    <property type="entry name" value="Mct"/>
    <property type="match status" value="1"/>
</dbReference>
<accession>A0ABT1NJ92</accession>
<dbReference type="EC" id="2.3.1.39" evidence="4"/>
<protein>
    <recommendedName>
        <fullName evidence="4">Malonyl CoA-acyl carrier protein transacylase</fullName>
        <ecNumber evidence="4">2.3.1.39</ecNumber>
    </recommendedName>
</protein>
<sequence>MKKVAFVFPGQGAQYVGMGKELACNYKEAMEIFDIACEKLGLDMKKLCFDSNPDILRNTEITQPAIYTVSVAILNVVKKMGVSAYASAGLSLGEYAALVAAGAIDFGETISLVRKRGLYMQQNSGECTASMAAVMGLDRSLVYNYIQEINVAENIVEIANYNCPGQVVISGSSDAVKKACDGLHSLGAKNIVPLSVNAPFHSSLMRPVAEKFAKEMENISIHDCDSIKFLSSVTGNVISDSEAIRTNLIKQIYSPVLWEDVIVEMLDLGINTFVEIGPGKTLTNLIKTINRDVETLSVQDQKTLDAACLYINDL</sequence>
<evidence type="ECO:0000256" key="2">
    <source>
        <dbReference type="ARBA" id="ARBA00023315"/>
    </source>
</evidence>
<evidence type="ECO:0000256" key="3">
    <source>
        <dbReference type="ARBA" id="ARBA00048462"/>
    </source>
</evidence>
<keyword evidence="7" id="KW-1185">Reference proteome</keyword>
<gene>
    <name evidence="6" type="primary">fabD</name>
    <name evidence="6" type="ORF">LJD61_16580</name>
</gene>
<name>A0ABT1NJ92_9FIRM</name>
<dbReference type="PANTHER" id="PTHR42681">
    <property type="entry name" value="MALONYL-COA-ACYL CARRIER PROTEIN TRANSACYLASE, MITOCHONDRIAL"/>
    <property type="match status" value="1"/>
</dbReference>
<dbReference type="RefSeq" id="WP_255228663.1">
    <property type="nucleotide sequence ID" value="NZ_JAJEKE010000018.1"/>
</dbReference>
<dbReference type="Gene3D" id="3.40.366.10">
    <property type="entry name" value="Malonyl-Coenzyme A Acyl Carrier Protein, domain 2"/>
    <property type="match status" value="1"/>
</dbReference>
<feature type="domain" description="Malonyl-CoA:ACP transacylase (MAT)" evidence="5">
    <location>
        <begin position="7"/>
        <end position="303"/>
    </location>
</feature>
<comment type="catalytic activity">
    <reaction evidence="3 4">
        <text>holo-[ACP] + malonyl-CoA = malonyl-[ACP] + CoA</text>
        <dbReference type="Rhea" id="RHEA:41792"/>
        <dbReference type="Rhea" id="RHEA-COMP:9623"/>
        <dbReference type="Rhea" id="RHEA-COMP:9685"/>
        <dbReference type="ChEBI" id="CHEBI:57287"/>
        <dbReference type="ChEBI" id="CHEBI:57384"/>
        <dbReference type="ChEBI" id="CHEBI:64479"/>
        <dbReference type="ChEBI" id="CHEBI:78449"/>
        <dbReference type="EC" id="2.3.1.39"/>
    </reaction>
</comment>
<dbReference type="NCBIfam" id="TIGR00128">
    <property type="entry name" value="fabD"/>
    <property type="match status" value="1"/>
</dbReference>
<dbReference type="InterPro" id="IPR016035">
    <property type="entry name" value="Acyl_Trfase/lysoPLipase"/>
</dbReference>
<evidence type="ECO:0000313" key="7">
    <source>
        <dbReference type="Proteomes" id="UP001651880"/>
    </source>
</evidence>
<comment type="caution">
    <text evidence="6">The sequence shown here is derived from an EMBL/GenBank/DDBJ whole genome shotgun (WGS) entry which is preliminary data.</text>
</comment>
<dbReference type="PANTHER" id="PTHR42681:SF1">
    <property type="entry name" value="MALONYL-COA-ACYL CARRIER PROTEIN TRANSACYLASE, MITOCHONDRIAL"/>
    <property type="match status" value="1"/>
</dbReference>
<dbReference type="InterPro" id="IPR004410">
    <property type="entry name" value="Malonyl_CoA-ACP_transAc_FabD"/>
</dbReference>
<dbReference type="SUPFAM" id="SSF55048">
    <property type="entry name" value="Probable ACP-binding domain of malonyl-CoA ACP transacylase"/>
    <property type="match status" value="1"/>
</dbReference>
<evidence type="ECO:0000256" key="1">
    <source>
        <dbReference type="ARBA" id="ARBA00022679"/>
    </source>
</evidence>
<keyword evidence="2 4" id="KW-0012">Acyltransferase</keyword>
<proteinExistence type="inferred from homology"/>
<dbReference type="SMART" id="SM00827">
    <property type="entry name" value="PKS_AT"/>
    <property type="match status" value="1"/>
</dbReference>
<keyword evidence="1 4" id="KW-0808">Transferase</keyword>
<dbReference type="InterPro" id="IPR024925">
    <property type="entry name" value="Malonyl_CoA-ACP_transAc"/>
</dbReference>
<dbReference type="GO" id="GO:0004314">
    <property type="term" value="F:[acyl-carrier-protein] S-malonyltransferase activity"/>
    <property type="evidence" value="ECO:0007669"/>
    <property type="project" value="UniProtKB-EC"/>
</dbReference>
<comment type="similarity">
    <text evidence="4">Belongs to the fabD family.</text>
</comment>
<dbReference type="SUPFAM" id="SSF52151">
    <property type="entry name" value="FabD/lysophospholipase-like"/>
    <property type="match status" value="1"/>
</dbReference>
<dbReference type="InterPro" id="IPR016036">
    <property type="entry name" value="Malonyl_transacylase_ACP-bd"/>
</dbReference>
<dbReference type="InterPro" id="IPR014043">
    <property type="entry name" value="Acyl_transferase_dom"/>
</dbReference>
<evidence type="ECO:0000256" key="4">
    <source>
        <dbReference type="PIRNR" id="PIRNR000446"/>
    </source>
</evidence>
<evidence type="ECO:0000259" key="5">
    <source>
        <dbReference type="SMART" id="SM00827"/>
    </source>
</evidence>
<evidence type="ECO:0000313" key="6">
    <source>
        <dbReference type="EMBL" id="MCQ1531144.1"/>
    </source>
</evidence>
<reference evidence="6 7" key="1">
    <citation type="submission" date="2021-10" db="EMBL/GenBank/DDBJ databases">
        <title>Lutispora strain m25 sp. nov., a thermophilic, non-spore-forming bacterium isolated from a lab-scale methanogenic bioreactor digesting anaerobic sludge.</title>
        <authorList>
            <person name="El Houari A."/>
            <person name="Mcdonald J."/>
        </authorList>
    </citation>
    <scope>NUCLEOTIDE SEQUENCE [LARGE SCALE GENOMIC DNA]</scope>
    <source>
        <strain evidence="7">m25</strain>
    </source>
</reference>
<dbReference type="Pfam" id="PF00698">
    <property type="entry name" value="Acyl_transf_1"/>
    <property type="match status" value="1"/>
</dbReference>
<dbReference type="Proteomes" id="UP001651880">
    <property type="component" value="Unassembled WGS sequence"/>
</dbReference>
<dbReference type="InterPro" id="IPR050858">
    <property type="entry name" value="Mal-CoA-ACP_Trans/PKS_FabD"/>
</dbReference>
<dbReference type="EMBL" id="JAJEKE010000018">
    <property type="protein sequence ID" value="MCQ1531144.1"/>
    <property type="molecule type" value="Genomic_DNA"/>
</dbReference>
<organism evidence="6 7">
    <name type="scientific">Lutispora saccharofermentans</name>
    <dbReference type="NCBI Taxonomy" id="3024236"/>
    <lineage>
        <taxon>Bacteria</taxon>
        <taxon>Bacillati</taxon>
        <taxon>Bacillota</taxon>
        <taxon>Clostridia</taxon>
        <taxon>Lutisporales</taxon>
        <taxon>Lutisporaceae</taxon>
        <taxon>Lutispora</taxon>
    </lineage>
</organism>
<dbReference type="Gene3D" id="3.30.70.250">
    <property type="entry name" value="Malonyl-CoA ACP transacylase, ACP-binding"/>
    <property type="match status" value="1"/>
</dbReference>
<dbReference type="InterPro" id="IPR001227">
    <property type="entry name" value="Ac_transferase_dom_sf"/>
</dbReference>